<dbReference type="Gene3D" id="3.40.50.11180">
    <property type="match status" value="1"/>
</dbReference>
<dbReference type="PROSITE" id="PS51194">
    <property type="entry name" value="HELICASE_CTER"/>
    <property type="match status" value="1"/>
</dbReference>
<evidence type="ECO:0008006" key="13">
    <source>
        <dbReference type="Google" id="ProtNLM"/>
    </source>
</evidence>
<dbReference type="InterPro" id="IPR027417">
    <property type="entry name" value="P-loop_NTPase"/>
</dbReference>
<evidence type="ECO:0000256" key="2">
    <source>
        <dbReference type="ARBA" id="ARBA00022741"/>
    </source>
</evidence>
<dbReference type="SUPFAM" id="SSF52540">
    <property type="entry name" value="P-loop containing nucleoside triphosphate hydrolases"/>
    <property type="match status" value="3"/>
</dbReference>
<dbReference type="Pfam" id="PF02559">
    <property type="entry name" value="CarD_TRCF_RID"/>
    <property type="match status" value="1"/>
</dbReference>
<dbReference type="PANTHER" id="PTHR47964:SF1">
    <property type="entry name" value="ATP-DEPENDENT DNA HELICASE HOMOLOG RECG, CHLOROPLASTIC"/>
    <property type="match status" value="1"/>
</dbReference>
<evidence type="ECO:0000313" key="12">
    <source>
        <dbReference type="Proteomes" id="UP000177853"/>
    </source>
</evidence>
<dbReference type="InterPro" id="IPR003711">
    <property type="entry name" value="CarD-like/TRCF_RID"/>
</dbReference>
<evidence type="ECO:0000259" key="9">
    <source>
        <dbReference type="PROSITE" id="PS51192"/>
    </source>
</evidence>
<evidence type="ECO:0000256" key="4">
    <source>
        <dbReference type="ARBA" id="ARBA00022801"/>
    </source>
</evidence>
<comment type="caution">
    <text evidence="11">The sequence shown here is derived from an EMBL/GenBank/DDBJ whole genome shotgun (WGS) entry which is preliminary data.</text>
</comment>
<keyword evidence="8" id="KW-0234">DNA repair</keyword>
<dbReference type="InterPro" id="IPR014001">
    <property type="entry name" value="Helicase_ATP-bd"/>
</dbReference>
<keyword evidence="7" id="KW-0238">DNA-binding</keyword>
<feature type="domain" description="Helicase ATP-binding" evidence="9">
    <location>
        <begin position="279"/>
        <end position="440"/>
    </location>
</feature>
<accession>A0A1G2RTN4</accession>
<keyword evidence="2" id="KW-0547">Nucleotide-binding</keyword>
<proteinExistence type="predicted"/>
<dbReference type="Gene3D" id="3.30.2060.10">
    <property type="entry name" value="Penicillin-binding protein 1b domain"/>
    <property type="match status" value="1"/>
</dbReference>
<evidence type="ECO:0000256" key="3">
    <source>
        <dbReference type="ARBA" id="ARBA00022763"/>
    </source>
</evidence>
<gene>
    <name evidence="11" type="ORF">A3H01_02150</name>
</gene>
<dbReference type="InterPro" id="IPR041471">
    <property type="entry name" value="UvrB_inter"/>
</dbReference>
<dbReference type="InterPro" id="IPR036101">
    <property type="entry name" value="CarD-like/TRCF_RID_sf"/>
</dbReference>
<sequence>MGSPTTNRNSVLIAGITPYFLEKGNFWFEENLQQIIQARKTQSFFKNNVLCLETDQKYNPYQLLRELDEIGYEKVLQVSEPGEFSQRGGIIDVFPLNSNNAVRLEFLGNTIDNISQLDIKIEDESTTKLLLKKKLKSQKLFSDLKGLKGGDFLVHLDHGIGIYRQQLVIGNQSYYQLEYGAGDALYVPVGLERKLSRYVGFIKPGISRLGSLAWQKIKKRAKEKAENLARELLDIYAQRTMSLRSPYISDEEIQNQIVGTFQYKETPDQIQAVKDIENDMSKPEPMDRLICGDVGFGKTEIALRAMIKAVASGKQSAMLCPTTILANQHFQNFKDRLKVLPIKISLISRLQTKKEQNHIIQELKDGRVDVVIGTHRLLSDDVAFHNLGLLVVDDEQKFGVKQKEKFKKIRSSLDVLSLSATPIPRTLYLALSSLRNVSLIQTPPEHRLPIKTEISLFNKETIREAIINELKRNGQAYFLYNRVKTIKEARSFLEKLVPEAQFSIIHGRMKEKDLIKVLGDFQNRKTNVLIATTIIENGLDLPNVNTILVADASLLGLSQAHQIRGRIGRSHIQSFAYFFYPSRLNHLAKKRLQALKETEGLGMGYQIALRDLEIRGAGNILGKEQSGNINQIGLNLYCQMLSDAVERLRAVKFTS</sequence>
<dbReference type="SMART" id="SM00487">
    <property type="entry name" value="DEXDc"/>
    <property type="match status" value="1"/>
</dbReference>
<feature type="domain" description="Helicase C-terminal" evidence="10">
    <location>
        <begin position="461"/>
        <end position="615"/>
    </location>
</feature>
<keyword evidence="6" id="KW-0067">ATP-binding</keyword>
<evidence type="ECO:0000256" key="1">
    <source>
        <dbReference type="ARBA" id="ARBA00022490"/>
    </source>
</evidence>
<dbReference type="PANTHER" id="PTHR47964">
    <property type="entry name" value="ATP-DEPENDENT DNA HELICASE HOMOLOG RECG, CHLOROPLASTIC"/>
    <property type="match status" value="1"/>
</dbReference>
<dbReference type="GO" id="GO:0016787">
    <property type="term" value="F:hydrolase activity"/>
    <property type="evidence" value="ECO:0007669"/>
    <property type="project" value="UniProtKB-KW"/>
</dbReference>
<keyword evidence="1" id="KW-0963">Cytoplasm</keyword>
<organism evidence="11 12">
    <name type="scientific">Candidatus Wildermuthbacteria bacterium RIFCSPLOWO2_12_FULL_40_9</name>
    <dbReference type="NCBI Taxonomy" id="1802467"/>
    <lineage>
        <taxon>Bacteria</taxon>
        <taxon>Candidatus Wildermuthiibacteriota</taxon>
    </lineage>
</organism>
<dbReference type="GO" id="GO:0003677">
    <property type="term" value="F:DNA binding"/>
    <property type="evidence" value="ECO:0007669"/>
    <property type="project" value="UniProtKB-KW"/>
</dbReference>
<dbReference type="GO" id="GO:0003678">
    <property type="term" value="F:DNA helicase activity"/>
    <property type="evidence" value="ECO:0007669"/>
    <property type="project" value="TreeGrafter"/>
</dbReference>
<dbReference type="PROSITE" id="PS51192">
    <property type="entry name" value="HELICASE_ATP_BIND_1"/>
    <property type="match status" value="1"/>
</dbReference>
<dbReference type="InterPro" id="IPR011545">
    <property type="entry name" value="DEAD/DEAH_box_helicase_dom"/>
</dbReference>
<dbReference type="SMART" id="SM00490">
    <property type="entry name" value="HELICc"/>
    <property type="match status" value="1"/>
</dbReference>
<dbReference type="Proteomes" id="UP000177853">
    <property type="component" value="Unassembled WGS sequence"/>
</dbReference>
<evidence type="ECO:0000256" key="6">
    <source>
        <dbReference type="ARBA" id="ARBA00022840"/>
    </source>
</evidence>
<dbReference type="SUPFAM" id="SSF141259">
    <property type="entry name" value="CarD-like"/>
    <property type="match status" value="1"/>
</dbReference>
<evidence type="ECO:0000256" key="7">
    <source>
        <dbReference type="ARBA" id="ARBA00023125"/>
    </source>
</evidence>
<dbReference type="EMBL" id="MHUM01000033">
    <property type="protein sequence ID" value="OHA76206.1"/>
    <property type="molecule type" value="Genomic_DNA"/>
</dbReference>
<dbReference type="SMART" id="SM01058">
    <property type="entry name" value="CarD_TRCF"/>
    <property type="match status" value="1"/>
</dbReference>
<protein>
    <recommendedName>
        <fullName evidence="13">Transcription-repair-coupling factor</fullName>
    </recommendedName>
</protein>
<dbReference type="Pfam" id="PF00270">
    <property type="entry name" value="DEAD"/>
    <property type="match status" value="1"/>
</dbReference>
<dbReference type="Gene3D" id="3.40.50.300">
    <property type="entry name" value="P-loop containing nucleotide triphosphate hydrolases"/>
    <property type="match status" value="2"/>
</dbReference>
<keyword evidence="5" id="KW-0347">Helicase</keyword>
<evidence type="ECO:0000256" key="5">
    <source>
        <dbReference type="ARBA" id="ARBA00022806"/>
    </source>
</evidence>
<dbReference type="Pfam" id="PF00271">
    <property type="entry name" value="Helicase_C"/>
    <property type="match status" value="1"/>
</dbReference>
<keyword evidence="4" id="KW-0378">Hydrolase</keyword>
<evidence type="ECO:0000313" key="11">
    <source>
        <dbReference type="EMBL" id="OHA76206.1"/>
    </source>
</evidence>
<dbReference type="AlphaFoldDB" id="A0A1G2RTN4"/>
<name>A0A1G2RTN4_9BACT</name>
<dbReference type="Gene3D" id="2.40.10.170">
    <property type="match status" value="1"/>
</dbReference>
<reference evidence="11 12" key="1">
    <citation type="journal article" date="2016" name="Nat. Commun.">
        <title>Thousands of microbial genomes shed light on interconnected biogeochemical processes in an aquifer system.</title>
        <authorList>
            <person name="Anantharaman K."/>
            <person name="Brown C.T."/>
            <person name="Hug L.A."/>
            <person name="Sharon I."/>
            <person name="Castelle C.J."/>
            <person name="Probst A.J."/>
            <person name="Thomas B.C."/>
            <person name="Singh A."/>
            <person name="Wilkins M.J."/>
            <person name="Karaoz U."/>
            <person name="Brodie E.L."/>
            <person name="Williams K.H."/>
            <person name="Hubbard S.S."/>
            <person name="Banfield J.F."/>
        </authorList>
    </citation>
    <scope>NUCLEOTIDE SEQUENCE [LARGE SCALE GENOMIC DNA]</scope>
</reference>
<evidence type="ECO:0000256" key="8">
    <source>
        <dbReference type="ARBA" id="ARBA00023204"/>
    </source>
</evidence>
<dbReference type="InterPro" id="IPR047112">
    <property type="entry name" value="RecG/Mfd"/>
</dbReference>
<keyword evidence="3" id="KW-0227">DNA damage</keyword>
<evidence type="ECO:0000259" key="10">
    <source>
        <dbReference type="PROSITE" id="PS51194"/>
    </source>
</evidence>
<dbReference type="CDD" id="cd17991">
    <property type="entry name" value="DEXHc_TRCF"/>
    <property type="match status" value="1"/>
</dbReference>
<dbReference type="Pfam" id="PF17757">
    <property type="entry name" value="UvrB_inter"/>
    <property type="match status" value="1"/>
</dbReference>
<dbReference type="GO" id="GO:0006281">
    <property type="term" value="P:DNA repair"/>
    <property type="evidence" value="ECO:0007669"/>
    <property type="project" value="UniProtKB-KW"/>
</dbReference>
<dbReference type="GO" id="GO:0005524">
    <property type="term" value="F:ATP binding"/>
    <property type="evidence" value="ECO:0007669"/>
    <property type="project" value="UniProtKB-KW"/>
</dbReference>
<dbReference type="InterPro" id="IPR001650">
    <property type="entry name" value="Helicase_C-like"/>
</dbReference>